<dbReference type="InterPro" id="IPR054480">
    <property type="entry name" value="AHAS_small-like_ACT"/>
</dbReference>
<dbReference type="GO" id="GO:0006564">
    <property type="term" value="P:L-serine biosynthetic process"/>
    <property type="evidence" value="ECO:0007669"/>
    <property type="project" value="UniProtKB-ARBA"/>
</dbReference>
<name>A0A5P2G5B4_9BACT</name>
<organism evidence="14 15">
    <name type="scientific">Rhizosphaericola mali</name>
    <dbReference type="NCBI Taxonomy" id="2545455"/>
    <lineage>
        <taxon>Bacteria</taxon>
        <taxon>Pseudomonadati</taxon>
        <taxon>Bacteroidota</taxon>
        <taxon>Chitinophagia</taxon>
        <taxon>Chitinophagales</taxon>
        <taxon>Chitinophagaceae</taxon>
        <taxon>Rhizosphaericola</taxon>
    </lineage>
</organism>
<proteinExistence type="inferred from homology"/>
<dbReference type="Pfam" id="PF02826">
    <property type="entry name" value="2-Hacid_dh_C"/>
    <property type="match status" value="1"/>
</dbReference>
<evidence type="ECO:0000259" key="13">
    <source>
        <dbReference type="PROSITE" id="PS51671"/>
    </source>
</evidence>
<dbReference type="Proteomes" id="UP000292424">
    <property type="component" value="Chromosome"/>
</dbReference>
<gene>
    <name evidence="14" type="primary">serA</name>
    <name evidence="14" type="ORF">E0W69_011925</name>
</gene>
<comment type="catalytic activity">
    <reaction evidence="11">
        <text>(2R)-3-phosphoglycerate + NAD(+) = 3-phosphooxypyruvate + NADH + H(+)</text>
        <dbReference type="Rhea" id="RHEA:12641"/>
        <dbReference type="ChEBI" id="CHEBI:15378"/>
        <dbReference type="ChEBI" id="CHEBI:18110"/>
        <dbReference type="ChEBI" id="CHEBI:57540"/>
        <dbReference type="ChEBI" id="CHEBI:57945"/>
        <dbReference type="ChEBI" id="CHEBI:58272"/>
        <dbReference type="EC" id="1.1.1.95"/>
    </reaction>
</comment>
<dbReference type="InterPro" id="IPR036291">
    <property type="entry name" value="NAD(P)-bd_dom_sf"/>
</dbReference>
<dbReference type="PANTHER" id="PTHR43761:SF1">
    <property type="entry name" value="D-ISOMER SPECIFIC 2-HYDROXYACID DEHYDROGENASE CATALYTIC DOMAIN-CONTAINING PROTEIN-RELATED"/>
    <property type="match status" value="1"/>
</dbReference>
<dbReference type="PROSITE" id="PS00670">
    <property type="entry name" value="D_2_HYDROXYACID_DH_2"/>
    <property type="match status" value="1"/>
</dbReference>
<dbReference type="EMBL" id="CP044016">
    <property type="protein sequence ID" value="QES89339.1"/>
    <property type="molecule type" value="Genomic_DNA"/>
</dbReference>
<dbReference type="Gene3D" id="3.40.50.720">
    <property type="entry name" value="NAD(P)-binding Rossmann-like Domain"/>
    <property type="match status" value="2"/>
</dbReference>
<sequence>MSEITSYPKYKINILFLENISDRAVEKFTSNGYPNVTKLSKALSEDELVEAIKDVHLIGIRSKTQITDKVLKAANKLQGIGCFCIGTNQVDLNASIKEGVAVFNAPYSNTRSVAELVIGTSIMLIRKIFDKNNLAHQGIWDKSADGSHELRGKTLGIIGYGNIGSQLSVLAEAMGMKVLFFDTEIKLPMGNAISCKTMKEVLNKADIVSIHVPETFETELLINKDNISEFKQGAILINDARGRVIDLEVLRDALVSGHLSGAAIDVYPTEPKKNGDKFECCLQGLPNVLLTPHIGGSTEEAQENIGIDVSTKLFKYLENGVTDGSLTVPAIGLPPHPTAHRILHIHENKPGIMSAINSELSKHNINILAQYLKTNDSIGYVVLDVDKQLSEQAFHLLKDINGTIKVRKLY</sequence>
<evidence type="ECO:0000256" key="4">
    <source>
        <dbReference type="ARBA" id="ARBA00013001"/>
    </source>
</evidence>
<evidence type="ECO:0000256" key="7">
    <source>
        <dbReference type="ARBA" id="ARBA00023002"/>
    </source>
</evidence>
<dbReference type="InterPro" id="IPR050418">
    <property type="entry name" value="D-iso_2-hydroxyacid_DH_PdxB"/>
</dbReference>
<dbReference type="EC" id="1.1.1.399" evidence="4"/>
<dbReference type="InterPro" id="IPR006139">
    <property type="entry name" value="D-isomer_2_OHA_DH_cat_dom"/>
</dbReference>
<evidence type="ECO:0000256" key="9">
    <source>
        <dbReference type="ARBA" id="ARBA00030455"/>
    </source>
</evidence>
<dbReference type="SUPFAM" id="SSF51735">
    <property type="entry name" value="NAD(P)-binding Rossmann-fold domains"/>
    <property type="match status" value="1"/>
</dbReference>
<dbReference type="PANTHER" id="PTHR43761">
    <property type="entry name" value="D-ISOMER SPECIFIC 2-HYDROXYACID DEHYDROGENASE FAMILY PROTEIN (AFU_ORTHOLOGUE AFUA_1G13630)"/>
    <property type="match status" value="1"/>
</dbReference>
<keyword evidence="8" id="KW-0520">NAD</keyword>
<dbReference type="Pfam" id="PF22629">
    <property type="entry name" value="ACT_AHAS_ss"/>
    <property type="match status" value="1"/>
</dbReference>
<dbReference type="GO" id="GO:0004617">
    <property type="term" value="F:phosphoglycerate dehydrogenase activity"/>
    <property type="evidence" value="ECO:0007669"/>
    <property type="project" value="UniProtKB-EC"/>
</dbReference>
<dbReference type="CDD" id="cd04901">
    <property type="entry name" value="ACT_3PGDH"/>
    <property type="match status" value="1"/>
</dbReference>
<dbReference type="PROSITE" id="PS00671">
    <property type="entry name" value="D_2_HYDROXYACID_DH_3"/>
    <property type="match status" value="1"/>
</dbReference>
<evidence type="ECO:0000256" key="1">
    <source>
        <dbReference type="ARBA" id="ARBA00003800"/>
    </source>
</evidence>
<accession>A0A5P2G5B4</accession>
<comment type="catalytic activity">
    <reaction evidence="10">
        <text>(R)-2-hydroxyglutarate + NAD(+) = 2-oxoglutarate + NADH + H(+)</text>
        <dbReference type="Rhea" id="RHEA:49612"/>
        <dbReference type="ChEBI" id="CHEBI:15378"/>
        <dbReference type="ChEBI" id="CHEBI:15801"/>
        <dbReference type="ChEBI" id="CHEBI:16810"/>
        <dbReference type="ChEBI" id="CHEBI:57540"/>
        <dbReference type="ChEBI" id="CHEBI:57945"/>
        <dbReference type="EC" id="1.1.1.399"/>
    </reaction>
</comment>
<keyword evidence="7 12" id="KW-0560">Oxidoreductase</keyword>
<comment type="pathway">
    <text evidence="2">Amino-acid biosynthesis; L-serine biosynthesis; L-serine from 3-phospho-D-glycerate: step 1/3.</text>
</comment>
<reference evidence="14 15" key="1">
    <citation type="submission" date="2019-09" db="EMBL/GenBank/DDBJ databases">
        <title>Complete genome sequence of Arachidicoccus sp. B3-10 isolated from apple orchard soil.</title>
        <authorList>
            <person name="Kim H.S."/>
            <person name="Han K.-I."/>
            <person name="Suh M.K."/>
            <person name="Lee K.C."/>
            <person name="Eom M.K."/>
            <person name="Kim J.-S."/>
            <person name="Kang S.W."/>
            <person name="Sin Y."/>
            <person name="Lee J.-S."/>
        </authorList>
    </citation>
    <scope>NUCLEOTIDE SEQUENCE [LARGE SCALE GENOMIC DNA]</scope>
    <source>
        <strain evidence="14 15">B3-10</strain>
    </source>
</reference>
<dbReference type="InterPro" id="IPR029753">
    <property type="entry name" value="D-isomer_DH_CS"/>
</dbReference>
<dbReference type="FunFam" id="3.40.50.720:FF:000041">
    <property type="entry name" value="D-3-phosphoglycerate dehydrogenase"/>
    <property type="match status" value="1"/>
</dbReference>
<feature type="domain" description="ACT" evidence="13">
    <location>
        <begin position="341"/>
        <end position="410"/>
    </location>
</feature>
<protein>
    <recommendedName>
        <fullName evidence="6">D-3-phosphoglycerate dehydrogenase</fullName>
        <ecNumber evidence="4">1.1.1.399</ecNumber>
        <ecNumber evidence="5">1.1.1.95</ecNumber>
    </recommendedName>
    <alternativeName>
        <fullName evidence="9">2-oxoglutarate reductase</fullName>
    </alternativeName>
</protein>
<dbReference type="RefSeq" id="WP_131330284.1">
    <property type="nucleotide sequence ID" value="NZ_CP044016.1"/>
</dbReference>
<keyword evidence="15" id="KW-1185">Reference proteome</keyword>
<dbReference type="Gene3D" id="3.30.70.260">
    <property type="match status" value="1"/>
</dbReference>
<dbReference type="UniPathway" id="UPA00135">
    <property type="reaction ID" value="UER00196"/>
</dbReference>
<evidence type="ECO:0000256" key="12">
    <source>
        <dbReference type="RuleBase" id="RU003719"/>
    </source>
</evidence>
<dbReference type="CDD" id="cd12176">
    <property type="entry name" value="PGDH_3"/>
    <property type="match status" value="1"/>
</dbReference>
<comment type="similarity">
    <text evidence="3 12">Belongs to the D-isomer specific 2-hydroxyacid dehydrogenase family.</text>
</comment>
<dbReference type="SUPFAM" id="SSF52283">
    <property type="entry name" value="Formate/glycerate dehydrogenase catalytic domain-like"/>
    <property type="match status" value="1"/>
</dbReference>
<dbReference type="GO" id="GO:0047545">
    <property type="term" value="F:(S)-2-hydroxyglutarate dehydrogenase activity"/>
    <property type="evidence" value="ECO:0007669"/>
    <property type="project" value="UniProtKB-ARBA"/>
</dbReference>
<evidence type="ECO:0000313" key="14">
    <source>
        <dbReference type="EMBL" id="QES89339.1"/>
    </source>
</evidence>
<evidence type="ECO:0000256" key="10">
    <source>
        <dbReference type="ARBA" id="ARBA00048126"/>
    </source>
</evidence>
<dbReference type="InterPro" id="IPR029752">
    <property type="entry name" value="D-isomer_DH_CS1"/>
</dbReference>
<evidence type="ECO:0000256" key="11">
    <source>
        <dbReference type="ARBA" id="ARBA00048731"/>
    </source>
</evidence>
<dbReference type="Pfam" id="PF00389">
    <property type="entry name" value="2-Hacid_dh"/>
    <property type="match status" value="1"/>
</dbReference>
<evidence type="ECO:0000256" key="6">
    <source>
        <dbReference type="ARBA" id="ARBA00021582"/>
    </source>
</evidence>
<evidence type="ECO:0000256" key="5">
    <source>
        <dbReference type="ARBA" id="ARBA00013143"/>
    </source>
</evidence>
<evidence type="ECO:0000256" key="2">
    <source>
        <dbReference type="ARBA" id="ARBA00005216"/>
    </source>
</evidence>
<dbReference type="InterPro" id="IPR045865">
    <property type="entry name" value="ACT-like_dom_sf"/>
</dbReference>
<evidence type="ECO:0000313" key="15">
    <source>
        <dbReference type="Proteomes" id="UP000292424"/>
    </source>
</evidence>
<dbReference type="GO" id="GO:0051287">
    <property type="term" value="F:NAD binding"/>
    <property type="evidence" value="ECO:0007669"/>
    <property type="project" value="InterPro"/>
</dbReference>
<dbReference type="PROSITE" id="PS51671">
    <property type="entry name" value="ACT"/>
    <property type="match status" value="1"/>
</dbReference>
<dbReference type="PROSITE" id="PS00065">
    <property type="entry name" value="D_2_HYDROXYACID_DH_1"/>
    <property type="match status" value="1"/>
</dbReference>
<dbReference type="InterPro" id="IPR002912">
    <property type="entry name" value="ACT_dom"/>
</dbReference>
<dbReference type="EC" id="1.1.1.95" evidence="5"/>
<dbReference type="SUPFAM" id="SSF55021">
    <property type="entry name" value="ACT-like"/>
    <property type="match status" value="1"/>
</dbReference>
<evidence type="ECO:0000256" key="3">
    <source>
        <dbReference type="ARBA" id="ARBA00005854"/>
    </source>
</evidence>
<dbReference type="NCBIfam" id="NF008759">
    <property type="entry name" value="PRK11790.1"/>
    <property type="match status" value="1"/>
</dbReference>
<dbReference type="AlphaFoldDB" id="A0A5P2G5B4"/>
<evidence type="ECO:0000256" key="8">
    <source>
        <dbReference type="ARBA" id="ARBA00023027"/>
    </source>
</evidence>
<comment type="function">
    <text evidence="1">Catalyzes the reversible oxidation of 3-phospho-D-glycerate to 3-phosphonooxypyruvate, the first step of the phosphorylated L-serine biosynthesis pathway. Also catalyzes the reversible oxidation of 2-hydroxyglutarate to 2-oxoglutarate.</text>
</comment>
<dbReference type="KEGG" id="arac:E0W69_011925"/>
<dbReference type="OrthoDB" id="9777288at2"/>
<dbReference type="InterPro" id="IPR006140">
    <property type="entry name" value="D-isomer_DH_NAD-bd"/>
</dbReference>